<feature type="transmembrane region" description="Helical" evidence="1">
    <location>
        <begin position="77"/>
        <end position="96"/>
    </location>
</feature>
<feature type="transmembrane region" description="Helical" evidence="1">
    <location>
        <begin position="249"/>
        <end position="270"/>
    </location>
</feature>
<name>A0A3M0KTX8_HIRRU</name>
<evidence type="ECO:0000313" key="3">
    <source>
        <dbReference type="Proteomes" id="UP000269221"/>
    </source>
</evidence>
<dbReference type="Proteomes" id="UP000269221">
    <property type="component" value="Unassembled WGS sequence"/>
</dbReference>
<evidence type="ECO:0000256" key="1">
    <source>
        <dbReference type="SAM" id="Phobius"/>
    </source>
</evidence>
<accession>A0A3M0KTX8</accession>
<comment type="caution">
    <text evidence="2">The sequence shown here is derived from an EMBL/GenBank/DDBJ whole genome shotgun (WGS) entry which is preliminary data.</text>
</comment>
<dbReference type="OrthoDB" id="9838443at2759"/>
<proteinExistence type="predicted"/>
<keyword evidence="1" id="KW-1133">Transmembrane helix</keyword>
<evidence type="ECO:0000313" key="2">
    <source>
        <dbReference type="EMBL" id="RMC16668.1"/>
    </source>
</evidence>
<keyword evidence="1" id="KW-0472">Membrane</keyword>
<reference evidence="2 3" key="1">
    <citation type="submission" date="2018-07" db="EMBL/GenBank/DDBJ databases">
        <title>A high quality draft genome assembly of the barn swallow (H. rustica rustica).</title>
        <authorList>
            <person name="Formenti G."/>
            <person name="Chiara M."/>
            <person name="Poveda L."/>
            <person name="Francoijs K.-J."/>
            <person name="Bonisoli-Alquati A."/>
            <person name="Canova L."/>
            <person name="Gianfranceschi L."/>
            <person name="Horner D.S."/>
            <person name="Saino N."/>
        </authorList>
    </citation>
    <scope>NUCLEOTIDE SEQUENCE [LARGE SCALE GENOMIC DNA]</scope>
    <source>
        <strain evidence="2">Chelidonia</strain>
        <tissue evidence="2">Blood</tissue>
    </source>
</reference>
<gene>
    <name evidence="2" type="ORF">DUI87_06607</name>
</gene>
<protein>
    <submittedName>
        <fullName evidence="2">Uncharacterized protein</fullName>
    </submittedName>
</protein>
<sequence>MVAIKMGETLCPEEGEKKKLPQVTQAAFRQRRREGLSQDGLLFLNDPLFEQLLFASVILVTMEPVQRQSPVLRKFHLLLSILLLASLAVPVSGWLVPQPKANVWVTLARAMGQDHICLSATSADNPLMTCLVGIPYGPKELPAKLLEITEQTNREGASKGQSGQARSYQFVYQTKDVYTAKIWCSWIAHVEMASTTDRRPLALPKVKAEDVHKAIQSIRGMIDDIKKETGDWLSGMFGNWGISGWVGSIIRSVLLILFIIVLILVMIGIVRRMLNRLISTTTHFPSVNQVAVPSVPEWEEGMELKEDSEEDGNLEEEPQMEWPVQLEWFAEAYPDSEYHPPLFQLFSS</sequence>
<dbReference type="EMBL" id="QRBI01000102">
    <property type="protein sequence ID" value="RMC16668.1"/>
    <property type="molecule type" value="Genomic_DNA"/>
</dbReference>
<organism evidence="2 3">
    <name type="scientific">Hirundo rustica rustica</name>
    <dbReference type="NCBI Taxonomy" id="333673"/>
    <lineage>
        <taxon>Eukaryota</taxon>
        <taxon>Metazoa</taxon>
        <taxon>Chordata</taxon>
        <taxon>Craniata</taxon>
        <taxon>Vertebrata</taxon>
        <taxon>Euteleostomi</taxon>
        <taxon>Archelosauria</taxon>
        <taxon>Archosauria</taxon>
        <taxon>Dinosauria</taxon>
        <taxon>Saurischia</taxon>
        <taxon>Theropoda</taxon>
        <taxon>Coelurosauria</taxon>
        <taxon>Aves</taxon>
        <taxon>Neognathae</taxon>
        <taxon>Neoaves</taxon>
        <taxon>Telluraves</taxon>
        <taxon>Australaves</taxon>
        <taxon>Passeriformes</taxon>
        <taxon>Sylvioidea</taxon>
        <taxon>Hirundinidae</taxon>
        <taxon>Hirundo</taxon>
    </lineage>
</organism>
<keyword evidence="1" id="KW-0812">Transmembrane</keyword>
<dbReference type="AlphaFoldDB" id="A0A3M0KTX8"/>
<keyword evidence="3" id="KW-1185">Reference proteome</keyword>